<name>A0ABU5V467_9GAMM</name>
<evidence type="ECO:0000313" key="4">
    <source>
        <dbReference type="Proteomes" id="UP001301653"/>
    </source>
</evidence>
<organism evidence="3 4">
    <name type="scientific">Stenotrophomonas capsici</name>
    <dbReference type="NCBI Taxonomy" id="3110230"/>
    <lineage>
        <taxon>Bacteria</taxon>
        <taxon>Pseudomonadati</taxon>
        <taxon>Pseudomonadota</taxon>
        <taxon>Gammaproteobacteria</taxon>
        <taxon>Lysobacterales</taxon>
        <taxon>Lysobacteraceae</taxon>
        <taxon>Stenotrophomonas</taxon>
    </lineage>
</organism>
<keyword evidence="2" id="KW-0812">Transmembrane</keyword>
<feature type="transmembrane region" description="Helical" evidence="2">
    <location>
        <begin position="35"/>
        <end position="56"/>
    </location>
</feature>
<keyword evidence="2" id="KW-0472">Membrane</keyword>
<protein>
    <submittedName>
        <fullName evidence="3">Uncharacterized protein</fullName>
    </submittedName>
</protein>
<sequence>AFEIYPDVAAKAFPGCLASLYLRRTKDEGTWMRRIAIGLGMMVSVLAAPAAAMTFMKVDYVCPIGGERFSARTMGSGTSFGHFLDGRAYGAIKSPWPLVQCPGNGFVIFRETFSADEVRVLDAYVQGEEYRRMRESETSYWLVSRLMQAIDAPADEQAGVLQRATWQASPAQYPRYVAAAAAAFAEQCPDQRPAARRDQRWLHCQMILGEWERRLSRFDAARARFTSLQPQVAALVVGEDSERNARQFRAEIAQQLQLIEQGDNADTVAVDANAPAHRSAEAATQESAAAAQAAAQAADAAAAAGGRRD</sequence>
<feature type="region of interest" description="Disordered" evidence="1">
    <location>
        <begin position="272"/>
        <end position="309"/>
    </location>
</feature>
<comment type="caution">
    <text evidence="3">The sequence shown here is derived from an EMBL/GenBank/DDBJ whole genome shotgun (WGS) entry which is preliminary data.</text>
</comment>
<evidence type="ECO:0000256" key="2">
    <source>
        <dbReference type="SAM" id="Phobius"/>
    </source>
</evidence>
<keyword evidence="4" id="KW-1185">Reference proteome</keyword>
<feature type="non-terminal residue" evidence="3">
    <location>
        <position position="1"/>
    </location>
</feature>
<evidence type="ECO:0000313" key="3">
    <source>
        <dbReference type="EMBL" id="MEA5667643.1"/>
    </source>
</evidence>
<reference evidence="3 4" key="1">
    <citation type="submission" date="2023-12" db="EMBL/GenBank/DDBJ databases">
        <title>Stenotrophomonas guangdongensis sp. nov., isolated from wilted pepper plants (Capsicum annuum).</title>
        <authorList>
            <person name="Qiu M."/>
            <person name="Li Y."/>
            <person name="Liu Q."/>
            <person name="Zhang X."/>
            <person name="Huang Y."/>
            <person name="Guo R."/>
            <person name="Hu M."/>
            <person name="Zhou J."/>
            <person name="Zhou X."/>
        </authorList>
    </citation>
    <scope>NUCLEOTIDE SEQUENCE [LARGE SCALE GENOMIC DNA]</scope>
    <source>
        <strain evidence="3 4">MH1</strain>
    </source>
</reference>
<dbReference type="RefSeq" id="WP_323438574.1">
    <property type="nucleotide sequence ID" value="NZ_JAYFUH010000100.1"/>
</dbReference>
<dbReference type="Proteomes" id="UP001301653">
    <property type="component" value="Unassembled WGS sequence"/>
</dbReference>
<proteinExistence type="predicted"/>
<keyword evidence="2" id="KW-1133">Transmembrane helix</keyword>
<accession>A0ABU5V467</accession>
<gene>
    <name evidence="3" type="ORF">VA603_08890</name>
</gene>
<evidence type="ECO:0000256" key="1">
    <source>
        <dbReference type="SAM" id="MobiDB-lite"/>
    </source>
</evidence>
<dbReference type="EMBL" id="JAYFUH010000100">
    <property type="protein sequence ID" value="MEA5667643.1"/>
    <property type="molecule type" value="Genomic_DNA"/>
</dbReference>